<reference evidence="2 3" key="1">
    <citation type="submission" date="2024-05" db="EMBL/GenBank/DDBJ databases">
        <title>Genetic variation in Jamaican populations of the coffee berry borer (Hypothenemus hampei).</title>
        <authorList>
            <person name="Errbii M."/>
            <person name="Myrie A."/>
        </authorList>
    </citation>
    <scope>NUCLEOTIDE SEQUENCE [LARGE SCALE GENOMIC DNA]</scope>
    <source>
        <strain evidence="2">JA-Hopewell-2020-01-JO</strain>
        <tissue evidence="2">Whole body</tissue>
    </source>
</reference>
<organism evidence="2 3">
    <name type="scientific">Hypothenemus hampei</name>
    <name type="common">Coffee berry borer</name>
    <dbReference type="NCBI Taxonomy" id="57062"/>
    <lineage>
        <taxon>Eukaryota</taxon>
        <taxon>Metazoa</taxon>
        <taxon>Ecdysozoa</taxon>
        <taxon>Arthropoda</taxon>
        <taxon>Hexapoda</taxon>
        <taxon>Insecta</taxon>
        <taxon>Pterygota</taxon>
        <taxon>Neoptera</taxon>
        <taxon>Endopterygota</taxon>
        <taxon>Coleoptera</taxon>
        <taxon>Polyphaga</taxon>
        <taxon>Cucujiformia</taxon>
        <taxon>Curculionidae</taxon>
        <taxon>Scolytinae</taxon>
        <taxon>Hypothenemus</taxon>
    </lineage>
</organism>
<evidence type="ECO:0000313" key="3">
    <source>
        <dbReference type="Proteomes" id="UP001566132"/>
    </source>
</evidence>
<protein>
    <submittedName>
        <fullName evidence="2">Uncharacterized protein</fullName>
    </submittedName>
</protein>
<comment type="caution">
    <text evidence="2">The sequence shown here is derived from an EMBL/GenBank/DDBJ whole genome shotgun (WGS) entry which is preliminary data.</text>
</comment>
<evidence type="ECO:0000313" key="2">
    <source>
        <dbReference type="EMBL" id="KAL1497652.1"/>
    </source>
</evidence>
<sequence length="90" mass="10444">MSELSPLIFLLKLAWNCRYRLPLLITVGFMVLDVRMQLDINVQMRQIPRTGPNPHNGELGFNDDDINGDNREDSDSSWTTFEEQETEESE</sequence>
<dbReference type="Proteomes" id="UP001566132">
    <property type="component" value="Unassembled WGS sequence"/>
</dbReference>
<gene>
    <name evidence="2" type="ORF">ABEB36_008574</name>
</gene>
<evidence type="ECO:0000256" key="1">
    <source>
        <dbReference type="SAM" id="MobiDB-lite"/>
    </source>
</evidence>
<dbReference type="AlphaFoldDB" id="A0ABD1EN02"/>
<accession>A0ABD1EN02</accession>
<keyword evidence="3" id="KW-1185">Reference proteome</keyword>
<name>A0ABD1EN02_HYPHA</name>
<feature type="region of interest" description="Disordered" evidence="1">
    <location>
        <begin position="47"/>
        <end position="90"/>
    </location>
</feature>
<proteinExistence type="predicted"/>
<dbReference type="EMBL" id="JBDJPC010000006">
    <property type="protein sequence ID" value="KAL1497652.1"/>
    <property type="molecule type" value="Genomic_DNA"/>
</dbReference>